<dbReference type="FunFam" id="3.30.70.100:FF:000001">
    <property type="entry name" value="ATPase copper transporting beta"/>
    <property type="match status" value="1"/>
</dbReference>
<dbReference type="Pfam" id="PF00403">
    <property type="entry name" value="HMA"/>
    <property type="match status" value="1"/>
</dbReference>
<name>E5Y736_BILW3</name>
<dbReference type="InterPro" id="IPR036163">
    <property type="entry name" value="HMA_dom_sf"/>
</dbReference>
<dbReference type="EMBL" id="ADCP02000001">
    <property type="protein sequence ID" value="EFV44176.1"/>
    <property type="molecule type" value="Genomic_DNA"/>
</dbReference>
<evidence type="ECO:0000313" key="4">
    <source>
        <dbReference type="Proteomes" id="UP000006034"/>
    </source>
</evidence>
<dbReference type="RefSeq" id="WP_005027778.1">
    <property type="nucleotide sequence ID" value="NZ_KE150238.1"/>
</dbReference>
<feature type="domain" description="HMA" evidence="2">
    <location>
        <begin position="1"/>
        <end position="64"/>
    </location>
</feature>
<dbReference type="PROSITE" id="PS50846">
    <property type="entry name" value="HMA_2"/>
    <property type="match status" value="1"/>
</dbReference>
<keyword evidence="4" id="KW-1185">Reference proteome</keyword>
<evidence type="ECO:0000259" key="2">
    <source>
        <dbReference type="PROSITE" id="PS50846"/>
    </source>
</evidence>
<dbReference type="GO" id="GO:0046872">
    <property type="term" value="F:metal ion binding"/>
    <property type="evidence" value="ECO:0007669"/>
    <property type="project" value="UniProtKB-KW"/>
</dbReference>
<dbReference type="Proteomes" id="UP000006034">
    <property type="component" value="Unassembled WGS sequence"/>
</dbReference>
<dbReference type="SUPFAM" id="SSF55008">
    <property type="entry name" value="HMA, heavy metal-associated domain"/>
    <property type="match status" value="1"/>
</dbReference>
<dbReference type="OrthoDB" id="9801832at2"/>
<comment type="caution">
    <text evidence="3">The sequence shown here is derived from an EMBL/GenBank/DDBJ whole genome shotgun (WGS) entry which is preliminary data.</text>
</comment>
<dbReference type="PROSITE" id="PS01047">
    <property type="entry name" value="HMA_1"/>
    <property type="match status" value="1"/>
</dbReference>
<dbReference type="InterPro" id="IPR017969">
    <property type="entry name" value="Heavy-metal-associated_CS"/>
</dbReference>
<proteinExistence type="predicted"/>
<organism evidence="3 4">
    <name type="scientific">Bilophila wadsworthia (strain 3_1_6)</name>
    <dbReference type="NCBI Taxonomy" id="563192"/>
    <lineage>
        <taxon>Bacteria</taxon>
        <taxon>Pseudomonadati</taxon>
        <taxon>Thermodesulfobacteriota</taxon>
        <taxon>Desulfovibrionia</taxon>
        <taxon>Desulfovibrionales</taxon>
        <taxon>Desulfovibrionaceae</taxon>
        <taxon>Bilophila</taxon>
    </lineage>
</organism>
<dbReference type="CDD" id="cd00371">
    <property type="entry name" value="HMA"/>
    <property type="match status" value="1"/>
</dbReference>
<keyword evidence="1" id="KW-0479">Metal-binding</keyword>
<gene>
    <name evidence="3" type="ORF">HMPREF0179_02000</name>
</gene>
<dbReference type="AlphaFoldDB" id="E5Y736"/>
<sequence>MPTLTVKGMSCNHCKQAVTQALEALPGVSDVNVDLEKGEATWKESQPLDIAEVKKAINKLGFEA</sequence>
<dbReference type="eggNOG" id="COG2608">
    <property type="taxonomic scope" value="Bacteria"/>
</dbReference>
<reference evidence="3 4" key="1">
    <citation type="submission" date="2010-10" db="EMBL/GenBank/DDBJ databases">
        <authorList>
            <consortium name="The Broad Institute Genome Sequencing Platform"/>
            <person name="Ward D."/>
            <person name="Earl A."/>
            <person name="Feldgarden M."/>
            <person name="Young S.K."/>
            <person name="Gargeya S."/>
            <person name="Zeng Q."/>
            <person name="Alvarado L."/>
            <person name="Berlin A."/>
            <person name="Bochicchio J."/>
            <person name="Chapman S.B."/>
            <person name="Chen Z."/>
            <person name="Freedman E."/>
            <person name="Gellesch M."/>
            <person name="Goldberg J."/>
            <person name="Griggs A."/>
            <person name="Gujja S."/>
            <person name="Heilman E."/>
            <person name="Heiman D."/>
            <person name="Howarth C."/>
            <person name="Mehta T."/>
            <person name="Neiman D."/>
            <person name="Pearson M."/>
            <person name="Roberts A."/>
            <person name="Saif S."/>
            <person name="Shea T."/>
            <person name="Shenoy N."/>
            <person name="Sisk P."/>
            <person name="Stolte C."/>
            <person name="Sykes S."/>
            <person name="White J."/>
            <person name="Yandava C."/>
            <person name="Allen-Vercoe E."/>
            <person name="Sibley C."/>
            <person name="Ambrose C.E."/>
            <person name="Strauss J."/>
            <person name="Daigneault M."/>
            <person name="Haas B."/>
            <person name="Nusbaum C."/>
            <person name="Birren B."/>
        </authorList>
    </citation>
    <scope>NUCLEOTIDE SEQUENCE [LARGE SCALE GENOMIC DNA]</scope>
    <source>
        <strain evidence="3 4">3_1_6</strain>
    </source>
</reference>
<protein>
    <submittedName>
        <fullName evidence="3">Copper chaperone</fullName>
    </submittedName>
</protein>
<dbReference type="HOGENOM" id="CLU_134973_6_0_7"/>
<dbReference type="InterPro" id="IPR006121">
    <property type="entry name" value="HMA_dom"/>
</dbReference>
<reference evidence="3 4" key="2">
    <citation type="submission" date="2013-04" db="EMBL/GenBank/DDBJ databases">
        <title>The Genome Sequence of Bilophila wadsworthia 3_1_6.</title>
        <authorList>
            <consortium name="The Broad Institute Genomics Platform"/>
            <person name="Earl A."/>
            <person name="Ward D."/>
            <person name="Feldgarden M."/>
            <person name="Gevers D."/>
            <person name="Sibley C."/>
            <person name="Strauss J."/>
            <person name="Allen-Vercoe E."/>
            <person name="Walker B."/>
            <person name="Young S."/>
            <person name="Zeng Q."/>
            <person name="Gargeya S."/>
            <person name="Fitzgerald M."/>
            <person name="Haas B."/>
            <person name="Abouelleil A."/>
            <person name="Allen A.W."/>
            <person name="Alvarado L."/>
            <person name="Arachchi H.M."/>
            <person name="Berlin A.M."/>
            <person name="Chapman S.B."/>
            <person name="Gainer-Dewar J."/>
            <person name="Goldberg J."/>
            <person name="Griggs A."/>
            <person name="Gujja S."/>
            <person name="Hansen M."/>
            <person name="Howarth C."/>
            <person name="Imamovic A."/>
            <person name="Ireland A."/>
            <person name="Larimer J."/>
            <person name="McCowan C."/>
            <person name="Murphy C."/>
            <person name="Pearson M."/>
            <person name="Poon T.W."/>
            <person name="Priest M."/>
            <person name="Roberts A."/>
            <person name="Saif S."/>
            <person name="Shea T."/>
            <person name="Sisk P."/>
            <person name="Sykes S."/>
            <person name="Wortman J."/>
            <person name="Nusbaum C."/>
            <person name="Birren B."/>
        </authorList>
    </citation>
    <scope>NUCLEOTIDE SEQUENCE [LARGE SCALE GENOMIC DNA]</scope>
    <source>
        <strain evidence="3 4">3_1_6</strain>
    </source>
</reference>
<dbReference type="STRING" id="563192.HMPREF0179_02000"/>
<accession>E5Y736</accession>
<evidence type="ECO:0000256" key="1">
    <source>
        <dbReference type="ARBA" id="ARBA00022723"/>
    </source>
</evidence>
<dbReference type="GeneID" id="78085139"/>
<dbReference type="Gene3D" id="3.30.70.100">
    <property type="match status" value="1"/>
</dbReference>
<evidence type="ECO:0000313" key="3">
    <source>
        <dbReference type="EMBL" id="EFV44176.1"/>
    </source>
</evidence>